<dbReference type="PANTHER" id="PTHR23502">
    <property type="entry name" value="MAJOR FACILITATOR SUPERFAMILY"/>
    <property type="match status" value="1"/>
</dbReference>
<evidence type="ECO:0000256" key="4">
    <source>
        <dbReference type="ARBA" id="ARBA00023136"/>
    </source>
</evidence>
<evidence type="ECO:0000313" key="11">
    <source>
        <dbReference type="Proteomes" id="UP000182334"/>
    </source>
</evidence>
<name>A0A1L0GCR9_9ASCO</name>
<evidence type="ECO:0000256" key="1">
    <source>
        <dbReference type="ARBA" id="ARBA00004141"/>
    </source>
</evidence>
<dbReference type="Pfam" id="PF07690">
    <property type="entry name" value="MFS_1"/>
    <property type="match status" value="1"/>
</dbReference>
<feature type="transmembrane region" description="Helical" evidence="6">
    <location>
        <begin position="251"/>
        <end position="269"/>
    </location>
</feature>
<evidence type="ECO:0000256" key="5">
    <source>
        <dbReference type="SAM" id="MobiDB-lite"/>
    </source>
</evidence>
<keyword evidence="2 6" id="KW-0812">Transmembrane</keyword>
<dbReference type="Proteomes" id="UP000182259">
    <property type="component" value="Chromosome III"/>
</dbReference>
<dbReference type="InterPro" id="IPR020846">
    <property type="entry name" value="MFS_dom"/>
</dbReference>
<dbReference type="SUPFAM" id="SSF103473">
    <property type="entry name" value="MFS general substrate transporter"/>
    <property type="match status" value="1"/>
</dbReference>
<feature type="transmembrane region" description="Helical" evidence="6">
    <location>
        <begin position="72"/>
        <end position="91"/>
    </location>
</feature>
<feature type="compositionally biased region" description="Basic and acidic residues" evidence="5">
    <location>
        <begin position="10"/>
        <end position="22"/>
    </location>
</feature>
<dbReference type="PANTHER" id="PTHR23502:SF64">
    <property type="entry name" value="TRANSPORTER, PUTATIVE (AFU_ORTHOLOGUE AFUA_3G11760)-RELATED"/>
    <property type="match status" value="1"/>
</dbReference>
<feature type="transmembrane region" description="Helical" evidence="6">
    <location>
        <begin position="332"/>
        <end position="350"/>
    </location>
</feature>
<dbReference type="STRING" id="45354.A0A1L0GCR9"/>
<evidence type="ECO:0000313" key="9">
    <source>
        <dbReference type="EMBL" id="SGZ54299.1"/>
    </source>
</evidence>
<feature type="domain" description="Major facilitator superfamily (MFS) profile" evidence="7">
    <location>
        <begin position="38"/>
        <end position="449"/>
    </location>
</feature>
<feature type="transmembrane region" description="Helical" evidence="6">
    <location>
        <begin position="396"/>
        <end position="415"/>
    </location>
</feature>
<sequence length="454" mass="50104">MLDVVSNQNQKEESVVQTTRESHDPKYDRFSPIRKRSFVMVASLSCLLSPLSSLAFLPAVSEIAEEFKTNGTVINVSNAVYLIVLAVSPCIMGPCGDIYGRKIIFILCLLLFSATTLLTGLAQNLAMFYVFRSLAALFGTAFFSTAGSVVGDIYPPQQRGSAMGWLLLGTQVGPAFGPCIGGIIVTYTSWRVIFYFLAGFGGLVLALVVVLLKETSVSTKYKEIRAETGKRLIIVPFNPFRVILALKHHNLLLAGFMSVSLHYNMYVLLTPIRYVMNPRFNLEKPIYAGLFYLCPGMGYLVGSYFGGRWADRYVRRYINKRGRRVSEDRLRSELWAHGLVLPATILVYGWCLKEKKGGIPVPAIMMFINGFAQTICFPSLNTYCVDSMPLLKGDAIASNYMIRFLAGAVGTASVLKQIHSIGVGWTCTISAVVLFGGFLLSLTLVISGEKMRMK</sequence>
<dbReference type="EMBL" id="LT635766">
    <property type="protein sequence ID" value="SGZ54141.1"/>
    <property type="molecule type" value="Genomic_DNA"/>
</dbReference>
<feature type="transmembrane region" description="Helical" evidence="6">
    <location>
        <begin position="38"/>
        <end position="60"/>
    </location>
</feature>
<feature type="transmembrane region" description="Helical" evidence="6">
    <location>
        <begin position="193"/>
        <end position="212"/>
    </location>
</feature>
<dbReference type="GO" id="GO:0022857">
    <property type="term" value="F:transmembrane transporter activity"/>
    <property type="evidence" value="ECO:0007669"/>
    <property type="project" value="InterPro"/>
</dbReference>
<dbReference type="PROSITE" id="PS50850">
    <property type="entry name" value="MFS"/>
    <property type="match status" value="1"/>
</dbReference>
<feature type="transmembrane region" description="Helical" evidence="6">
    <location>
        <begin position="421"/>
        <end position="446"/>
    </location>
</feature>
<evidence type="ECO:0000256" key="2">
    <source>
        <dbReference type="ARBA" id="ARBA00022692"/>
    </source>
</evidence>
<reference evidence="10 11" key="1">
    <citation type="submission" date="2016-10" db="EMBL/GenBank/DDBJ databases">
        <authorList>
            <person name="de Groot N.N."/>
        </authorList>
    </citation>
    <scope>NUCLEOTIDE SEQUENCE [LARGE SCALE GENOMIC DNA]</scope>
    <source>
        <strain evidence="9 11">CBS 141442</strain>
        <strain evidence="8 10">PYCC 4715</strain>
    </source>
</reference>
<dbReference type="OrthoDB" id="3066029at2759"/>
<feature type="transmembrane region" description="Helical" evidence="6">
    <location>
        <begin position="289"/>
        <end position="311"/>
    </location>
</feature>
<gene>
    <name evidence="8" type="ORF">SAMEA4029009_CIC11G00000003005</name>
    <name evidence="9" type="ORF">SAMEA4029010_CIC11G00000003834</name>
</gene>
<evidence type="ECO:0000259" key="7">
    <source>
        <dbReference type="PROSITE" id="PS50850"/>
    </source>
</evidence>
<dbReference type="EMBL" id="LT635759">
    <property type="protein sequence ID" value="SGZ54299.1"/>
    <property type="molecule type" value="Genomic_DNA"/>
</dbReference>
<keyword evidence="3 6" id="KW-1133">Transmembrane helix</keyword>
<evidence type="ECO:0000256" key="3">
    <source>
        <dbReference type="ARBA" id="ARBA00022989"/>
    </source>
</evidence>
<proteinExistence type="predicted"/>
<dbReference type="InterPro" id="IPR036259">
    <property type="entry name" value="MFS_trans_sf"/>
</dbReference>
<feature type="transmembrane region" description="Helical" evidence="6">
    <location>
        <begin position="134"/>
        <end position="154"/>
    </location>
</feature>
<dbReference type="Gene3D" id="1.20.1250.20">
    <property type="entry name" value="MFS general substrate transporter like domains"/>
    <property type="match status" value="1"/>
</dbReference>
<keyword evidence="11" id="KW-1185">Reference proteome</keyword>
<dbReference type="AlphaFoldDB" id="A0A1L0GCR9"/>
<feature type="region of interest" description="Disordered" evidence="5">
    <location>
        <begin position="1"/>
        <end position="22"/>
    </location>
</feature>
<feature type="transmembrane region" description="Helical" evidence="6">
    <location>
        <begin position="103"/>
        <end position="122"/>
    </location>
</feature>
<dbReference type="Proteomes" id="UP000182334">
    <property type="component" value="Chromosome IV"/>
</dbReference>
<feature type="transmembrane region" description="Helical" evidence="6">
    <location>
        <begin position="362"/>
        <end position="384"/>
    </location>
</feature>
<accession>A0A1L0GCR9</accession>
<organism evidence="8 10">
    <name type="scientific">Sungouiella intermedia</name>
    <dbReference type="NCBI Taxonomy" id="45354"/>
    <lineage>
        <taxon>Eukaryota</taxon>
        <taxon>Fungi</taxon>
        <taxon>Dikarya</taxon>
        <taxon>Ascomycota</taxon>
        <taxon>Saccharomycotina</taxon>
        <taxon>Pichiomycetes</taxon>
        <taxon>Metschnikowiaceae</taxon>
        <taxon>Sungouiella</taxon>
    </lineage>
</organism>
<dbReference type="InterPro" id="IPR011701">
    <property type="entry name" value="MFS"/>
</dbReference>
<feature type="transmembrane region" description="Helical" evidence="6">
    <location>
        <begin position="166"/>
        <end position="187"/>
    </location>
</feature>
<keyword evidence="4 6" id="KW-0472">Membrane</keyword>
<evidence type="ECO:0000256" key="6">
    <source>
        <dbReference type="SAM" id="Phobius"/>
    </source>
</evidence>
<comment type="subcellular location">
    <subcellularLocation>
        <location evidence="1">Membrane</location>
        <topology evidence="1">Multi-pass membrane protein</topology>
    </subcellularLocation>
</comment>
<evidence type="ECO:0000313" key="10">
    <source>
        <dbReference type="Proteomes" id="UP000182259"/>
    </source>
</evidence>
<protein>
    <submittedName>
        <fullName evidence="8">CIC11C00000003005</fullName>
    </submittedName>
    <submittedName>
        <fullName evidence="9">CIC11C00000003834</fullName>
    </submittedName>
</protein>
<evidence type="ECO:0000313" key="8">
    <source>
        <dbReference type="EMBL" id="SGZ54141.1"/>
    </source>
</evidence>
<dbReference type="GO" id="GO:0005886">
    <property type="term" value="C:plasma membrane"/>
    <property type="evidence" value="ECO:0007669"/>
    <property type="project" value="TreeGrafter"/>
</dbReference>